<gene>
    <name evidence="1" type="ORF">L484_023691</name>
</gene>
<accession>W9S2X0</accession>
<proteinExistence type="predicted"/>
<organism evidence="1 2">
    <name type="scientific">Morus notabilis</name>
    <dbReference type="NCBI Taxonomy" id="981085"/>
    <lineage>
        <taxon>Eukaryota</taxon>
        <taxon>Viridiplantae</taxon>
        <taxon>Streptophyta</taxon>
        <taxon>Embryophyta</taxon>
        <taxon>Tracheophyta</taxon>
        <taxon>Spermatophyta</taxon>
        <taxon>Magnoliopsida</taxon>
        <taxon>eudicotyledons</taxon>
        <taxon>Gunneridae</taxon>
        <taxon>Pentapetalae</taxon>
        <taxon>rosids</taxon>
        <taxon>fabids</taxon>
        <taxon>Rosales</taxon>
        <taxon>Moraceae</taxon>
        <taxon>Moreae</taxon>
        <taxon>Morus</taxon>
    </lineage>
</organism>
<dbReference type="EMBL" id="KE344903">
    <property type="protein sequence ID" value="EXB85458.1"/>
    <property type="molecule type" value="Genomic_DNA"/>
</dbReference>
<evidence type="ECO:0000313" key="2">
    <source>
        <dbReference type="Proteomes" id="UP000030645"/>
    </source>
</evidence>
<sequence>MSRSAIVEGSRSQIVGLGPLLSLLCIGWSKSIAGVAGSSSELDPDSSSLELEYHLLVVSSQQLGSVEQKMELQVLLHLDSFMKIHQWNPFPLLLTWSAPVMIPPILRMTPTFLLAQWTVEMMSGLNIQIARHYHWTKSTISSRWH</sequence>
<protein>
    <submittedName>
        <fullName evidence="1">Uncharacterized protein</fullName>
    </submittedName>
</protein>
<reference evidence="2" key="1">
    <citation type="submission" date="2013-01" db="EMBL/GenBank/DDBJ databases">
        <title>Draft Genome Sequence of a Mulberry Tree, Morus notabilis C.K. Schneid.</title>
        <authorList>
            <person name="He N."/>
            <person name="Zhao S."/>
        </authorList>
    </citation>
    <scope>NUCLEOTIDE SEQUENCE</scope>
</reference>
<evidence type="ECO:0000313" key="1">
    <source>
        <dbReference type="EMBL" id="EXB85458.1"/>
    </source>
</evidence>
<keyword evidence="2" id="KW-1185">Reference proteome</keyword>
<dbReference type="AlphaFoldDB" id="W9S2X0"/>
<dbReference type="Proteomes" id="UP000030645">
    <property type="component" value="Unassembled WGS sequence"/>
</dbReference>
<name>W9S2X0_9ROSA</name>